<reference evidence="2 3" key="1">
    <citation type="submission" date="2024-02" db="EMBL/GenBank/DDBJ databases">
        <title>Seven novel Bacillus-like species.</title>
        <authorList>
            <person name="Liu G."/>
        </authorList>
    </citation>
    <scope>NUCLEOTIDE SEQUENCE [LARGE SCALE GENOMIC DNA]</scope>
    <source>
        <strain evidence="2 3">FJAT-52054</strain>
    </source>
</reference>
<gene>
    <name evidence="2" type="ORF">WCV65_06995</name>
</gene>
<accession>A0ABZ2NK54</accession>
<dbReference type="EMBL" id="CP147407">
    <property type="protein sequence ID" value="WXB98218.1"/>
    <property type="molecule type" value="Genomic_DNA"/>
</dbReference>
<organism evidence="2 3">
    <name type="scientific">Metabacillus sediminis</name>
    <dbReference type="NCBI Taxonomy" id="3117746"/>
    <lineage>
        <taxon>Bacteria</taxon>
        <taxon>Bacillati</taxon>
        <taxon>Bacillota</taxon>
        <taxon>Bacilli</taxon>
        <taxon>Bacillales</taxon>
        <taxon>Bacillaceae</taxon>
        <taxon>Metabacillus</taxon>
    </lineage>
</organism>
<dbReference type="InterPro" id="IPR025237">
    <property type="entry name" value="DUF4183"/>
</dbReference>
<protein>
    <submittedName>
        <fullName evidence="2">DUF4183 domain-containing protein</fullName>
    </submittedName>
</protein>
<evidence type="ECO:0000313" key="3">
    <source>
        <dbReference type="Proteomes" id="UP001377337"/>
    </source>
</evidence>
<proteinExistence type="predicted"/>
<dbReference type="RefSeq" id="WP_338781138.1">
    <property type="nucleotide sequence ID" value="NZ_CP147407.1"/>
</dbReference>
<dbReference type="Pfam" id="PF13799">
    <property type="entry name" value="DUF4183"/>
    <property type="match status" value="1"/>
</dbReference>
<dbReference type="Proteomes" id="UP001377337">
    <property type="component" value="Chromosome"/>
</dbReference>
<evidence type="ECO:0000313" key="2">
    <source>
        <dbReference type="EMBL" id="WXB98218.1"/>
    </source>
</evidence>
<evidence type="ECO:0000259" key="1">
    <source>
        <dbReference type="Pfam" id="PF13799"/>
    </source>
</evidence>
<name>A0ABZ2NK54_9BACI</name>
<keyword evidence="3" id="KW-1185">Reference proteome</keyword>
<sequence length="106" mass="11980">MNPPLTMIPKIASGFIRKRLPRKTEVLAYYALSNGKSLHYTNADALLPYSNTEILDPKDVSYLNVFINAVLQPEHNYEVQKGLLTLKTRDVPLDGTAIIIQFVKLH</sequence>
<feature type="domain" description="DUF4183" evidence="1">
    <location>
        <begin position="31"/>
        <end position="102"/>
    </location>
</feature>